<dbReference type="EMBL" id="RCHS01003996">
    <property type="protein sequence ID" value="RMX38478.1"/>
    <property type="molecule type" value="Genomic_DNA"/>
</dbReference>
<dbReference type="AlphaFoldDB" id="A0A3M6TB10"/>
<evidence type="ECO:0000313" key="2">
    <source>
        <dbReference type="Proteomes" id="UP000275408"/>
    </source>
</evidence>
<dbReference type="STRING" id="46731.A0A3M6TB10"/>
<evidence type="ECO:0000313" key="1">
    <source>
        <dbReference type="EMBL" id="RMX38478.1"/>
    </source>
</evidence>
<proteinExistence type="predicted"/>
<reference evidence="1 2" key="1">
    <citation type="journal article" date="2018" name="Sci. Rep.">
        <title>Comparative analysis of the Pocillopora damicornis genome highlights role of immune system in coral evolution.</title>
        <authorList>
            <person name="Cunning R."/>
            <person name="Bay R.A."/>
            <person name="Gillette P."/>
            <person name="Baker A.C."/>
            <person name="Traylor-Knowles N."/>
        </authorList>
    </citation>
    <scope>NUCLEOTIDE SEQUENCE [LARGE SCALE GENOMIC DNA]</scope>
    <source>
        <strain evidence="1">RSMAS</strain>
        <tissue evidence="1">Whole animal</tissue>
    </source>
</reference>
<sequence length="178" mass="19794">MNALNSKDLSSDGRITSLKTPPALASSAIHSGEVPQYKAVLNADCVDCATVTTEHVLAETNSNNHKTTKTATTVTVERAMTSDRVMDHLFTFLSFCAPQPIPKDVVVDYVKTMEVYDDEETIGAKIKRCPLMLFDEEESGVYLRVQEVVHCCVSAVTNSFSKETRENRIRRCYILVQV</sequence>
<comment type="caution">
    <text evidence="1">The sequence shown here is derived from an EMBL/GenBank/DDBJ whole genome shotgun (WGS) entry which is preliminary data.</text>
</comment>
<dbReference type="Proteomes" id="UP000275408">
    <property type="component" value="Unassembled WGS sequence"/>
</dbReference>
<gene>
    <name evidence="1" type="ORF">pdam_00016787</name>
</gene>
<keyword evidence="2" id="KW-1185">Reference proteome</keyword>
<accession>A0A3M6TB10</accession>
<name>A0A3M6TB10_POCDA</name>
<organism evidence="1 2">
    <name type="scientific">Pocillopora damicornis</name>
    <name type="common">Cauliflower coral</name>
    <name type="synonym">Millepora damicornis</name>
    <dbReference type="NCBI Taxonomy" id="46731"/>
    <lineage>
        <taxon>Eukaryota</taxon>
        <taxon>Metazoa</taxon>
        <taxon>Cnidaria</taxon>
        <taxon>Anthozoa</taxon>
        <taxon>Hexacorallia</taxon>
        <taxon>Scleractinia</taxon>
        <taxon>Astrocoeniina</taxon>
        <taxon>Pocilloporidae</taxon>
        <taxon>Pocillopora</taxon>
    </lineage>
</organism>
<protein>
    <submittedName>
        <fullName evidence="1">Uncharacterized protein</fullName>
    </submittedName>
</protein>